<evidence type="ECO:0000256" key="2">
    <source>
        <dbReference type="ARBA" id="ARBA00023054"/>
    </source>
</evidence>
<protein>
    <submittedName>
        <fullName evidence="7">Uncharacterized protein AlNc14C82G5332</fullName>
    </submittedName>
</protein>
<reference evidence="7" key="1">
    <citation type="journal article" date="2011" name="PLoS Biol.">
        <title>Gene gain and loss during evolution of obligate parasitism in the white rust pathogen of Arabidopsis thaliana.</title>
        <authorList>
            <person name="Kemen E."/>
            <person name="Gardiner A."/>
            <person name="Schultz-Larsen T."/>
            <person name="Kemen A.C."/>
            <person name="Balmuth A.L."/>
            <person name="Robert-Seilaniantz A."/>
            <person name="Bailey K."/>
            <person name="Holub E."/>
            <person name="Studholme D.J."/>
            <person name="Maclean D."/>
            <person name="Jones J.D."/>
        </authorList>
    </citation>
    <scope>NUCLEOTIDE SEQUENCE</scope>
</reference>
<dbReference type="GO" id="GO:0005858">
    <property type="term" value="C:axonemal dynein complex"/>
    <property type="evidence" value="ECO:0007669"/>
    <property type="project" value="InterPro"/>
</dbReference>
<evidence type="ECO:0000259" key="6">
    <source>
        <dbReference type="Pfam" id="PF14775"/>
    </source>
</evidence>
<reference evidence="7" key="2">
    <citation type="submission" date="2011-02" db="EMBL/GenBank/DDBJ databases">
        <authorList>
            <person name="MacLean D."/>
        </authorList>
    </citation>
    <scope>NUCLEOTIDE SEQUENCE</scope>
</reference>
<dbReference type="Pfam" id="PF14775">
    <property type="entry name" value="NYD-SP28_assoc"/>
    <property type="match status" value="1"/>
</dbReference>
<feature type="region of interest" description="Disordered" evidence="4">
    <location>
        <begin position="583"/>
        <end position="607"/>
    </location>
</feature>
<evidence type="ECO:0000256" key="3">
    <source>
        <dbReference type="SAM" id="Coils"/>
    </source>
</evidence>
<dbReference type="InterPro" id="IPR029440">
    <property type="entry name" value="DRC1_C"/>
</dbReference>
<evidence type="ECO:0000256" key="1">
    <source>
        <dbReference type="ARBA" id="ARBA00009688"/>
    </source>
</evidence>
<dbReference type="GO" id="GO:0060285">
    <property type="term" value="P:cilium-dependent cell motility"/>
    <property type="evidence" value="ECO:0007669"/>
    <property type="project" value="TreeGrafter"/>
</dbReference>
<feature type="coiled-coil region" evidence="3">
    <location>
        <begin position="26"/>
        <end position="53"/>
    </location>
</feature>
<feature type="region of interest" description="Disordered" evidence="4">
    <location>
        <begin position="1"/>
        <end position="21"/>
    </location>
</feature>
<dbReference type="InterPro" id="IPR039750">
    <property type="entry name" value="DRC1/DRC2"/>
</dbReference>
<dbReference type="PANTHER" id="PTHR21625">
    <property type="entry name" value="NYD-SP28 PROTEIN"/>
    <property type="match status" value="1"/>
</dbReference>
<feature type="compositionally biased region" description="Basic and acidic residues" evidence="4">
    <location>
        <begin position="589"/>
        <end position="606"/>
    </location>
</feature>
<dbReference type="HOGENOM" id="CLU_012489_0_0_1"/>
<feature type="coiled-coil region" evidence="3">
    <location>
        <begin position="265"/>
        <end position="370"/>
    </location>
</feature>
<dbReference type="GO" id="GO:0003352">
    <property type="term" value="P:regulation of cilium movement"/>
    <property type="evidence" value="ECO:0007669"/>
    <property type="project" value="TreeGrafter"/>
</dbReference>
<accession>F0WFE3</accession>
<feature type="domain" description="Dynein regulatory complex protein 1 C-terminal" evidence="6">
    <location>
        <begin position="615"/>
        <end position="673"/>
    </location>
</feature>
<dbReference type="PANTHER" id="PTHR21625:SF1">
    <property type="entry name" value="DYNEIN REGULATORY COMPLEX PROTEIN 1"/>
    <property type="match status" value="1"/>
</dbReference>
<evidence type="ECO:0000256" key="4">
    <source>
        <dbReference type="SAM" id="MobiDB-lite"/>
    </source>
</evidence>
<dbReference type="InterPro" id="IPR039505">
    <property type="entry name" value="DRC1/2_N"/>
</dbReference>
<sequence length="697" mass="81405">MNVHTLSTRSENNPADQNERLTRIHARRLRIEVQNAKNEAQKRNENCVETKQLGHGEHQVESSVNHLHDLKIASINQITNIRVRADDLHAKRRIEEANRLRTRHLRIHQETAESTAKNGSIEVKWADLVEIKLPQELQDELESLNTACEDIIISKNRVILEFQKELRKKDEDYVKALRVQSEDLEQIIARTGQQYTELQEEYELELSYMEQAFMKERSELVKANRAEIDVLFDARREMEIGYLEMKQARDEKNVQEIEALRVRDAEEYNGLKIKLETNMQTLEQQLEDMRAAYQLNTEKLEYNYRVLTERDMENSATLSQLKRKLTRFKDTLSTLRAKYNQSETRDRQNNQQLTEDFRRTTKQYRDLQKKHAHFLVIEGTRYKEVWNMHKQVITTKLEKLLKASQVIHEQQLGLTWIPPSRSIDCLSSDVRLKVASGGVEPEDNLLQLSEDVVDAVESTDWKEKHSMNGIPKMLSQMKTVYLYKLIASEFGFLISPSVDQSLESRPKGEADLVRAEHIMKTLGFDSEKGIEMLMGAVFSDPYSNNASDVEGHEPCDHEEWDLKIPENDVLRVIKQLAEAQKTEFSQSPRHIDSTDVKAYDSPKASHSEPQITARQFWEKTLNVVPPRTIRVFQIFENVLTAYNLHLSQRRDLHQQISKLGQENFRLKNMLRQQLNFPINEELLISPTQYRSNNDDCS</sequence>
<gene>
    <name evidence="7" type="primary">AlNc14C82G5332</name>
    <name evidence="7" type="ORF">ALNC14_060680</name>
</gene>
<proteinExistence type="inferred from homology"/>
<feature type="compositionally biased region" description="Polar residues" evidence="4">
    <location>
        <begin position="1"/>
        <end position="16"/>
    </location>
</feature>
<evidence type="ECO:0000259" key="5">
    <source>
        <dbReference type="Pfam" id="PF14772"/>
    </source>
</evidence>
<feature type="domain" description="Dynein regulatory complex protein 1/2 N-terminal" evidence="5">
    <location>
        <begin position="83"/>
        <end position="184"/>
    </location>
</feature>
<keyword evidence="2 3" id="KW-0175">Coiled coil</keyword>
<name>F0WFE3_9STRA</name>
<dbReference type="EMBL" id="FR824127">
    <property type="protein sequence ID" value="CCA19925.1"/>
    <property type="molecule type" value="Genomic_DNA"/>
</dbReference>
<dbReference type="Pfam" id="PF14772">
    <property type="entry name" value="NYD-SP28"/>
    <property type="match status" value="1"/>
</dbReference>
<comment type="similarity">
    <text evidence="1">Belongs to the DRC1 family.</text>
</comment>
<dbReference type="AlphaFoldDB" id="F0WFE3"/>
<evidence type="ECO:0000313" key="7">
    <source>
        <dbReference type="EMBL" id="CCA19925.1"/>
    </source>
</evidence>
<organism evidence="7">
    <name type="scientific">Albugo laibachii Nc14</name>
    <dbReference type="NCBI Taxonomy" id="890382"/>
    <lineage>
        <taxon>Eukaryota</taxon>
        <taxon>Sar</taxon>
        <taxon>Stramenopiles</taxon>
        <taxon>Oomycota</taxon>
        <taxon>Peronosporomycetes</taxon>
        <taxon>Albuginales</taxon>
        <taxon>Albuginaceae</taxon>
        <taxon>Albugo</taxon>
    </lineage>
</organism>
<dbReference type="GO" id="GO:0070286">
    <property type="term" value="P:axonemal dynein complex assembly"/>
    <property type="evidence" value="ECO:0007669"/>
    <property type="project" value="InterPro"/>
</dbReference>